<organism evidence="8 9">
    <name type="scientific">Brassica napus</name>
    <name type="common">Rape</name>
    <dbReference type="NCBI Taxonomy" id="3708"/>
    <lineage>
        <taxon>Eukaryota</taxon>
        <taxon>Viridiplantae</taxon>
        <taxon>Streptophyta</taxon>
        <taxon>Embryophyta</taxon>
        <taxon>Tracheophyta</taxon>
        <taxon>Spermatophyta</taxon>
        <taxon>Magnoliopsida</taxon>
        <taxon>eudicotyledons</taxon>
        <taxon>Gunneridae</taxon>
        <taxon>Pentapetalae</taxon>
        <taxon>rosids</taxon>
        <taxon>malvids</taxon>
        <taxon>Brassicales</taxon>
        <taxon>Brassicaceae</taxon>
        <taxon>Brassiceae</taxon>
        <taxon>Brassica</taxon>
    </lineage>
</organism>
<evidence type="ECO:0000256" key="3">
    <source>
        <dbReference type="ARBA" id="ARBA00022692"/>
    </source>
</evidence>
<feature type="transmembrane region" description="Helical" evidence="6">
    <location>
        <begin position="515"/>
        <end position="533"/>
    </location>
</feature>
<accession>A0ABQ8C2Y2</accession>
<feature type="non-terminal residue" evidence="8">
    <location>
        <position position="1"/>
    </location>
</feature>
<dbReference type="InterPro" id="IPR037185">
    <property type="entry name" value="EmrE-like"/>
</dbReference>
<feature type="transmembrane region" description="Helical" evidence="6">
    <location>
        <begin position="327"/>
        <end position="346"/>
    </location>
</feature>
<dbReference type="SUPFAM" id="SSF103481">
    <property type="entry name" value="Multidrug resistance efflux transporter EmrE"/>
    <property type="match status" value="2"/>
</dbReference>
<feature type="transmembrane region" description="Helical" evidence="6">
    <location>
        <begin position="15"/>
        <end position="36"/>
    </location>
</feature>
<reference evidence="8 9" key="1">
    <citation type="submission" date="2021-05" db="EMBL/GenBank/DDBJ databases">
        <title>Genome Assembly of Synthetic Allotetraploid Brassica napus Reveals Homoeologous Exchanges between Subgenomes.</title>
        <authorList>
            <person name="Davis J.T."/>
        </authorList>
    </citation>
    <scope>NUCLEOTIDE SEQUENCE [LARGE SCALE GENOMIC DNA]</scope>
    <source>
        <strain evidence="9">cv. Da-Ae</strain>
        <tissue evidence="8">Seedling</tissue>
    </source>
</reference>
<evidence type="ECO:0000256" key="2">
    <source>
        <dbReference type="ARBA" id="ARBA00007635"/>
    </source>
</evidence>
<name>A0ABQ8C2Y2_BRANA</name>
<keyword evidence="4 6" id="KW-1133">Transmembrane helix</keyword>
<sequence length="572" mass="63083">LLSVEMALANGMKPVILMLVVQMAQAGANIFFKLAISSAVSVHVLLAYRFLLSTAVMVPLAFFFNRQGKKTKHNMENYFPRLPVWLIRRISRAPSIYGKYGTNAKMSETFPCHYASTGLMSLMAFFQSTIYALCVERDWTQCKLGWDIRLWTVAYLHNEMKKKLNGLVPLEENEVQKSVRTIVVSGNNSSGSIEMKMMENSTSGRKEVAMALGIKVQYRSCGRIGDMLKEVKAISIMLVVQFIFAGMYILFKLTVDDGTNLRILVAYRLSFATISMLPLALIFQRDKRPEFTWRLLFLAFLSGMLGAAIPNFLYLPGLALTSATFSTAASILGPLITLVLSVAFRIETLRLGTNEGRAKLVGTLFGAGGALVFVFYKGVEIHIWSTHVDLLKNSNAGQSSGQATENHHISIPGVLMAKIGDQLGGSYWNVSLMNAMGSLVCMIVALCSERNWKQWRLGWNISLLATGVVVSGMVIPLIAWCIKTKGPLYVTMFSPIRLVIVALAGSFALEETLHLGSIIGAMIMVGGVYLVIWCKMKEAKSASATLDHIETNKNIKEVNLGNLSAINNRDDP</sequence>
<evidence type="ECO:0000256" key="4">
    <source>
        <dbReference type="ARBA" id="ARBA00022989"/>
    </source>
</evidence>
<comment type="subcellular location">
    <subcellularLocation>
        <location evidence="1">Membrane</location>
        <topology evidence="1">Multi-pass membrane protein</topology>
    </subcellularLocation>
</comment>
<comment type="caution">
    <text evidence="8">The sequence shown here is derived from an EMBL/GenBank/DDBJ whole genome shotgun (WGS) entry which is preliminary data.</text>
</comment>
<dbReference type="InterPro" id="IPR000620">
    <property type="entry name" value="EamA_dom"/>
</dbReference>
<evidence type="ECO:0000256" key="5">
    <source>
        <dbReference type="ARBA" id="ARBA00023136"/>
    </source>
</evidence>
<proteinExistence type="inferred from homology"/>
<dbReference type="InterPro" id="IPR030184">
    <property type="entry name" value="WAT1-related"/>
</dbReference>
<feature type="transmembrane region" description="Helical" evidence="6">
    <location>
        <begin position="42"/>
        <end position="64"/>
    </location>
</feature>
<keyword evidence="3 6" id="KW-0812">Transmembrane</keyword>
<protein>
    <recommendedName>
        <fullName evidence="7">EamA domain-containing protein</fullName>
    </recommendedName>
</protein>
<dbReference type="PANTHER" id="PTHR31218">
    <property type="entry name" value="WAT1-RELATED PROTEIN"/>
    <property type="match status" value="1"/>
</dbReference>
<feature type="domain" description="EamA" evidence="7">
    <location>
        <begin position="425"/>
        <end position="532"/>
    </location>
</feature>
<dbReference type="Pfam" id="PF00892">
    <property type="entry name" value="EamA"/>
    <property type="match status" value="2"/>
</dbReference>
<feature type="transmembrane region" description="Helical" evidence="6">
    <location>
        <begin position="295"/>
        <end position="315"/>
    </location>
</feature>
<evidence type="ECO:0000256" key="6">
    <source>
        <dbReference type="SAM" id="Phobius"/>
    </source>
</evidence>
<feature type="transmembrane region" description="Helical" evidence="6">
    <location>
        <begin position="426"/>
        <end position="447"/>
    </location>
</feature>
<feature type="transmembrane region" description="Helical" evidence="6">
    <location>
        <begin position="263"/>
        <end position="283"/>
    </location>
</feature>
<evidence type="ECO:0000259" key="7">
    <source>
        <dbReference type="Pfam" id="PF00892"/>
    </source>
</evidence>
<keyword evidence="5 6" id="KW-0472">Membrane</keyword>
<gene>
    <name evidence="8" type="ORF">HID58_034755</name>
</gene>
<evidence type="ECO:0000313" key="9">
    <source>
        <dbReference type="Proteomes" id="UP000824890"/>
    </source>
</evidence>
<dbReference type="Proteomes" id="UP000824890">
    <property type="component" value="Unassembled WGS sequence"/>
</dbReference>
<keyword evidence="9" id="KW-1185">Reference proteome</keyword>
<evidence type="ECO:0000256" key="1">
    <source>
        <dbReference type="ARBA" id="ARBA00004141"/>
    </source>
</evidence>
<feature type="domain" description="EamA" evidence="7">
    <location>
        <begin position="232"/>
        <end position="353"/>
    </location>
</feature>
<feature type="transmembrane region" description="Helical" evidence="6">
    <location>
        <begin position="233"/>
        <end position="251"/>
    </location>
</feature>
<feature type="transmembrane region" description="Helical" evidence="6">
    <location>
        <begin position="358"/>
        <end position="376"/>
    </location>
</feature>
<dbReference type="EMBL" id="JAGKQM010000009">
    <property type="protein sequence ID" value="KAH0911434.1"/>
    <property type="molecule type" value="Genomic_DNA"/>
</dbReference>
<comment type="similarity">
    <text evidence="2">Belongs to the drug/metabolite transporter (DMT) superfamily. Plant drug/metabolite exporter (P-DME) (TC 2.A.7.4) family.</text>
</comment>
<feature type="transmembrane region" description="Helical" evidence="6">
    <location>
        <begin position="459"/>
        <end position="482"/>
    </location>
</feature>
<evidence type="ECO:0000313" key="8">
    <source>
        <dbReference type="EMBL" id="KAH0911434.1"/>
    </source>
</evidence>